<sequence length="159" mass="16364">MVVSSGVWFFISAVNHPAMSLQFELSKTWKCALIGGVIPAAFAVVDVLRSASNITFQGLFLGGVVAGYLVKRHGGVGTAAGIRAGLIGGVPALWSLKELLVAIPTIPNPLWFRVVGVGLALVVGVLLLGLPMAVGGLAGRFGGWLAERQGHPRVPTAGS</sequence>
<feature type="transmembrane region" description="Helical" evidence="1">
    <location>
        <begin position="54"/>
        <end position="70"/>
    </location>
</feature>
<keyword evidence="1" id="KW-0472">Membrane</keyword>
<dbReference type="GeneID" id="64821349"/>
<proteinExistence type="predicted"/>
<reference evidence="2 4" key="1">
    <citation type="journal article" date="2014" name="PLoS Genet.">
        <title>Phylogenetically driven sequencing of extremely halophilic archaea reveals strategies for static and dynamic osmo-response.</title>
        <authorList>
            <person name="Becker E.A."/>
            <person name="Seitzer P.M."/>
            <person name="Tritt A."/>
            <person name="Larsen D."/>
            <person name="Krusor M."/>
            <person name="Yao A.I."/>
            <person name="Wu D."/>
            <person name="Madern D."/>
            <person name="Eisen J.A."/>
            <person name="Darling A.E."/>
            <person name="Facciotti M.T."/>
        </authorList>
    </citation>
    <scope>NUCLEOTIDE SEQUENCE [LARGE SCALE GENOMIC DNA]</scope>
    <source>
        <strain evidence="2 4">ATCC 33800</strain>
    </source>
</reference>
<feature type="transmembrane region" description="Helical" evidence="1">
    <location>
        <begin position="82"/>
        <end position="104"/>
    </location>
</feature>
<evidence type="ECO:0000313" key="3">
    <source>
        <dbReference type="EMBL" id="QUJ72228.1"/>
    </source>
</evidence>
<gene>
    <name evidence="2" type="ORF">C436_03976</name>
    <name evidence="3" type="ORF">KDQ40_00295</name>
</gene>
<feature type="transmembrane region" description="Helical" evidence="1">
    <location>
        <begin position="110"/>
        <end position="130"/>
    </location>
</feature>
<keyword evidence="1" id="KW-0812">Transmembrane</keyword>
<keyword evidence="1" id="KW-1133">Transmembrane helix</keyword>
<keyword evidence="4" id="KW-1185">Reference proteome</keyword>
<dbReference type="AlphaFoldDB" id="M0K2J5"/>
<evidence type="ECO:0000256" key="1">
    <source>
        <dbReference type="SAM" id="Phobius"/>
    </source>
</evidence>
<protein>
    <submittedName>
        <fullName evidence="3">DUF5518 domain-containing protein</fullName>
    </submittedName>
</protein>
<dbReference type="InterPro" id="IPR040493">
    <property type="entry name" value="DUF5518"/>
</dbReference>
<dbReference type="OrthoDB" id="222327at2157"/>
<accession>M0K2J5</accession>
<reference evidence="3" key="2">
    <citation type="submission" date="2021-04" db="EMBL/GenBank/DDBJ databases">
        <title>Complete Genome sequence and Methylome Analysis of the Haloarchaeon Haloarcula sinaiiensis.</title>
        <authorList>
            <person name="Fomenkov A."/>
            <person name="DasSarma P."/>
            <person name="DasSarma S."/>
            <person name="Roberts R.J."/>
        </authorList>
    </citation>
    <scope>NUCLEOTIDE SEQUENCE</scope>
    <source>
        <strain evidence="3">ATCC 33800</strain>
    </source>
</reference>
<dbReference type="Proteomes" id="UP000682967">
    <property type="component" value="Chromosome"/>
</dbReference>
<organism evidence="2 4">
    <name type="scientific">Haloarcula marismortui ATCC 33800</name>
    <dbReference type="NCBI Taxonomy" id="662476"/>
    <lineage>
        <taxon>Archaea</taxon>
        <taxon>Methanobacteriati</taxon>
        <taxon>Methanobacteriota</taxon>
        <taxon>Stenosarchaea group</taxon>
        <taxon>Halobacteria</taxon>
        <taxon>Halobacteriales</taxon>
        <taxon>Haloarculaceae</taxon>
        <taxon>Haloarcula</taxon>
    </lineage>
</organism>
<dbReference type="Pfam" id="PF17647">
    <property type="entry name" value="DUF5518"/>
    <property type="match status" value="1"/>
</dbReference>
<evidence type="ECO:0000313" key="4">
    <source>
        <dbReference type="Proteomes" id="UP000011659"/>
    </source>
</evidence>
<dbReference type="KEGG" id="hsin:KDQ40_00295"/>
<dbReference type="EMBL" id="AOLR01000005">
    <property type="protein sequence ID" value="EMA15662.1"/>
    <property type="molecule type" value="Genomic_DNA"/>
</dbReference>
<dbReference type="RefSeq" id="WP_004958515.1">
    <property type="nucleotide sequence ID" value="NZ_AOLR01000005.1"/>
</dbReference>
<dbReference type="PATRIC" id="fig|662476.7.peg.792"/>
<dbReference type="Proteomes" id="UP000011659">
    <property type="component" value="Unassembled WGS sequence"/>
</dbReference>
<dbReference type="EMBL" id="CP073366">
    <property type="protein sequence ID" value="QUJ72228.1"/>
    <property type="molecule type" value="Genomic_DNA"/>
</dbReference>
<name>M0K2J5_9EURY</name>
<evidence type="ECO:0000313" key="2">
    <source>
        <dbReference type="EMBL" id="EMA15662.1"/>
    </source>
</evidence>